<feature type="transmembrane region" description="Helical" evidence="1">
    <location>
        <begin position="171"/>
        <end position="197"/>
    </location>
</feature>
<comment type="caution">
    <text evidence="2">The sequence shown here is derived from an EMBL/GenBank/DDBJ whole genome shotgun (WGS) entry which is preliminary data.</text>
</comment>
<dbReference type="OrthoDB" id="4480814at2759"/>
<feature type="transmembrane region" description="Helical" evidence="1">
    <location>
        <begin position="144"/>
        <end position="165"/>
    </location>
</feature>
<dbReference type="EMBL" id="JAAAPX010000181">
    <property type="protein sequence ID" value="KAF4227416.1"/>
    <property type="molecule type" value="Genomic_DNA"/>
</dbReference>
<feature type="transmembrane region" description="Helical" evidence="1">
    <location>
        <begin position="12"/>
        <end position="34"/>
    </location>
</feature>
<dbReference type="InterPro" id="IPR009571">
    <property type="entry name" value="SUR7/Rim9-like_fungi"/>
</dbReference>
<sequence length="279" mass="30651">MAFEKAKRVMSIIIPWGMMFGTACMILIVGINGIPGRFMGSIFDVTTSDLSVPVSSFTNITGITISKSGNITATDLQLDDKYSFYLWDYSTTTATKTTFHKKGWDYIKNITISELSVDGNTTDLPSRYLGLKNSVRDKIRFSQAFFLPALLSTFIVLVFGVSGAFGFPVPLFVVSVFTGISLIATIVLAGLITALIFQTKALLQHLTAFGLIFTMGTSDLGVVWLATVHILVVGVMWLLMACRVIQYNDLLRQPSLARTPEDHLLASDDDPQLDRVTPK</sequence>
<dbReference type="InterPro" id="IPR052413">
    <property type="entry name" value="SUR7_domain"/>
</dbReference>
<dbReference type="GO" id="GO:0031505">
    <property type="term" value="P:fungal-type cell wall organization"/>
    <property type="evidence" value="ECO:0007669"/>
    <property type="project" value="TreeGrafter"/>
</dbReference>
<evidence type="ECO:0000256" key="1">
    <source>
        <dbReference type="SAM" id="Phobius"/>
    </source>
</evidence>
<feature type="transmembrane region" description="Helical" evidence="1">
    <location>
        <begin position="209"/>
        <end position="240"/>
    </location>
</feature>
<evidence type="ECO:0000313" key="2">
    <source>
        <dbReference type="EMBL" id="KAF4227416.1"/>
    </source>
</evidence>
<reference evidence="2" key="1">
    <citation type="journal article" date="2020" name="bioRxiv">
        <title>Genomic and phenotypic heterogeneity of clinical isolates of the human pathogens Aspergillus fumigatus, Aspergillus lentulus and Aspergillus fumigatiaffinis.</title>
        <authorList>
            <person name="dos Santos R.A.C."/>
            <person name="Steenwyk J.L."/>
            <person name="Rivero-Menendez O."/>
            <person name="Mead M.E."/>
            <person name="Silva L.P."/>
            <person name="Bastos R.W."/>
            <person name="Alastruey-Izquierdo A."/>
            <person name="Goldman G.H."/>
            <person name="Rokas A."/>
        </authorList>
    </citation>
    <scope>NUCLEOTIDE SEQUENCE</scope>
    <source>
        <strain evidence="2">CNM-CM6805</strain>
    </source>
</reference>
<keyword evidence="3" id="KW-1185">Reference proteome</keyword>
<protein>
    <recommendedName>
        <fullName evidence="4">Integral membrane protein</fullName>
    </recommendedName>
</protein>
<keyword evidence="1" id="KW-1133">Transmembrane helix</keyword>
<keyword evidence="1" id="KW-0812">Transmembrane</keyword>
<name>A0A8H4GSS6_9EURO</name>
<keyword evidence="1" id="KW-0472">Membrane</keyword>
<dbReference type="PANTHER" id="PTHR28019:SF2">
    <property type="entry name" value="CELL MEMBRANE PROTEIN YLR413W-RELATED"/>
    <property type="match status" value="1"/>
</dbReference>
<evidence type="ECO:0000313" key="3">
    <source>
        <dbReference type="Proteomes" id="UP000653565"/>
    </source>
</evidence>
<dbReference type="PROSITE" id="PS51257">
    <property type="entry name" value="PROKAR_LIPOPROTEIN"/>
    <property type="match status" value="1"/>
</dbReference>
<gene>
    <name evidence="2" type="ORF">CNMCM6805_003028</name>
</gene>
<dbReference type="GO" id="GO:0051285">
    <property type="term" value="C:cell cortex of cell tip"/>
    <property type="evidence" value="ECO:0007669"/>
    <property type="project" value="TreeGrafter"/>
</dbReference>
<accession>A0A8H4GSS6</accession>
<dbReference type="Proteomes" id="UP000653565">
    <property type="component" value="Unassembled WGS sequence"/>
</dbReference>
<dbReference type="Pfam" id="PF06687">
    <property type="entry name" value="SUR7"/>
    <property type="match status" value="1"/>
</dbReference>
<dbReference type="AlphaFoldDB" id="A0A8H4GSS6"/>
<organism evidence="2 3">
    <name type="scientific">Aspergillus fumigatiaffinis</name>
    <dbReference type="NCBI Taxonomy" id="340414"/>
    <lineage>
        <taxon>Eukaryota</taxon>
        <taxon>Fungi</taxon>
        <taxon>Dikarya</taxon>
        <taxon>Ascomycota</taxon>
        <taxon>Pezizomycotina</taxon>
        <taxon>Eurotiomycetes</taxon>
        <taxon>Eurotiomycetidae</taxon>
        <taxon>Eurotiales</taxon>
        <taxon>Aspergillaceae</taxon>
        <taxon>Aspergillus</taxon>
        <taxon>Aspergillus subgen. Fumigati</taxon>
    </lineage>
</organism>
<reference evidence="2" key="2">
    <citation type="submission" date="2020-04" db="EMBL/GenBank/DDBJ databases">
        <authorList>
            <person name="Santos R.A.C."/>
            <person name="Steenwyk J.L."/>
            <person name="Rivero-Menendez O."/>
            <person name="Mead M.E."/>
            <person name="Silva L.P."/>
            <person name="Bastos R.W."/>
            <person name="Alastruey-Izquierdo A."/>
            <person name="Goldman G.H."/>
            <person name="Rokas A."/>
        </authorList>
    </citation>
    <scope>NUCLEOTIDE SEQUENCE</scope>
    <source>
        <strain evidence="2">CNM-CM6805</strain>
    </source>
</reference>
<proteinExistence type="predicted"/>
<dbReference type="PANTHER" id="PTHR28019">
    <property type="entry name" value="CELL MEMBRANE PROTEIN YLR413W-RELATED"/>
    <property type="match status" value="1"/>
</dbReference>
<evidence type="ECO:0008006" key="4">
    <source>
        <dbReference type="Google" id="ProtNLM"/>
    </source>
</evidence>
<dbReference type="GO" id="GO:0005886">
    <property type="term" value="C:plasma membrane"/>
    <property type="evidence" value="ECO:0007669"/>
    <property type="project" value="InterPro"/>
</dbReference>